<keyword evidence="2" id="KW-1185">Reference proteome</keyword>
<dbReference type="EMBL" id="JACNEP010000001">
    <property type="protein sequence ID" value="MBC3764634.1"/>
    <property type="molecule type" value="Genomic_DNA"/>
</dbReference>
<gene>
    <name evidence="1" type="ORF">H8B19_02005</name>
</gene>
<accession>A0A8J6LVJ9</accession>
<name>A0A8J6LVJ9_9ALTE</name>
<proteinExistence type="predicted"/>
<reference evidence="1" key="1">
    <citation type="journal article" date="2018" name="Int. J. Syst. Evol. Microbiol.">
        <title>Neptunicella marina gen. nov., sp. nov., isolated from surface seawater.</title>
        <authorList>
            <person name="Liu X."/>
            <person name="Lai Q."/>
            <person name="Du Y."/>
            <person name="Zhang X."/>
            <person name="Liu Z."/>
            <person name="Sun F."/>
            <person name="Shao Z."/>
        </authorList>
    </citation>
    <scope>NUCLEOTIDE SEQUENCE</scope>
    <source>
        <strain evidence="1">S27-2</strain>
    </source>
</reference>
<dbReference type="Proteomes" id="UP000601768">
    <property type="component" value="Unassembled WGS sequence"/>
</dbReference>
<dbReference type="RefSeq" id="WP_186505096.1">
    <property type="nucleotide sequence ID" value="NZ_JACNEP010000001.1"/>
</dbReference>
<reference evidence="1" key="2">
    <citation type="submission" date="2020-08" db="EMBL/GenBank/DDBJ databases">
        <authorList>
            <person name="Lai Q."/>
        </authorList>
    </citation>
    <scope>NUCLEOTIDE SEQUENCE</scope>
    <source>
        <strain evidence="1">S27-2</strain>
    </source>
</reference>
<comment type="caution">
    <text evidence="1">The sequence shown here is derived from an EMBL/GenBank/DDBJ whole genome shotgun (WGS) entry which is preliminary data.</text>
</comment>
<protein>
    <submittedName>
        <fullName evidence="1">Uncharacterized protein</fullName>
    </submittedName>
</protein>
<sequence length="130" mass="14370">MNIDSGINPYTALYRSKTSASSANVNPSNNHSPLVNLDAKEVEVKNIKATQELQGLKVDIQNDTDLGTQEKQLLLSKLEEQLMAQYVKSSSEKEQPVKDNVSANNLNVNKLHQAYQTNHKQQLSSFSGLA</sequence>
<dbReference type="AlphaFoldDB" id="A0A8J6LVJ9"/>
<organism evidence="1 2">
    <name type="scientific">Neptunicella marina</name>
    <dbReference type="NCBI Taxonomy" id="2125989"/>
    <lineage>
        <taxon>Bacteria</taxon>
        <taxon>Pseudomonadati</taxon>
        <taxon>Pseudomonadota</taxon>
        <taxon>Gammaproteobacteria</taxon>
        <taxon>Alteromonadales</taxon>
        <taxon>Alteromonadaceae</taxon>
        <taxon>Neptunicella</taxon>
    </lineage>
</organism>
<evidence type="ECO:0000313" key="2">
    <source>
        <dbReference type="Proteomes" id="UP000601768"/>
    </source>
</evidence>
<evidence type="ECO:0000313" key="1">
    <source>
        <dbReference type="EMBL" id="MBC3764634.1"/>
    </source>
</evidence>